<dbReference type="Ensembl" id="ENSCMUT00000028514.2">
    <property type="protein sequence ID" value="ENSCMUP00000026521.2"/>
    <property type="gene ID" value="ENSCMUG00000016096.2"/>
</dbReference>
<dbReference type="AlphaFoldDB" id="A0A8C3EWS8"/>
<sequence length="444" mass="48652">MRGNTAQLFFGRLIFAFFHFSRSGAGREATITYGTAPSCFGGLPQSTGKERKAGKTTGIWGSGREGRGGHRPASPARPRQWTSPARLSPPQRKWSSPAMARYKKCKRKRRARANFRLEKKRNAVTPQGSVCSSPRSPAHLPLSTSPVPRCSLWSLALPSVKNVVKPLTTAASFLYWWCQSRVAQSFKVVKDTVFPSRVYLRELNMFREKLEKLESEFSKLQGALQMNGVAALSSESSLCQRCHKPVLGAPVGTEMDPPPSTSVPSIPPLPPPPPPPPPLPPPKLPPAPLLLQRGTASKPLLAPPVKKDGPMHITLKDLLNVKLKKTNSNLRMDKEQSPVKPCRALITVTDLQSVSLRPKSKPSAHATKSLITSPKNQIDLRKHLKKVDIQRSPGGTPLNNKENTESGSGLTPIMTQALRRKFQMAHPKSPSPARLSAANSFDEK</sequence>
<dbReference type="Proteomes" id="UP000694553">
    <property type="component" value="Unassembled WGS sequence"/>
</dbReference>
<dbReference type="GO" id="GO:0005737">
    <property type="term" value="C:cytoplasm"/>
    <property type="evidence" value="ECO:0007669"/>
    <property type="project" value="TreeGrafter"/>
</dbReference>
<keyword evidence="5" id="KW-1185">Reference proteome</keyword>
<feature type="region of interest" description="Disordered" evidence="2">
    <location>
        <begin position="44"/>
        <end position="93"/>
    </location>
</feature>
<keyword evidence="1" id="KW-0175">Coiled coil</keyword>
<feature type="chain" id="PRO_5043624649" evidence="3">
    <location>
        <begin position="27"/>
        <end position="444"/>
    </location>
</feature>
<feature type="compositionally biased region" description="Pro residues" evidence="2">
    <location>
        <begin position="256"/>
        <end position="288"/>
    </location>
</feature>
<name>A0A8C3EWS8_CORMO</name>
<keyword evidence="3" id="KW-0732">Signal</keyword>
<organism evidence="4 5">
    <name type="scientific">Corvus moneduloides</name>
    <name type="common">New Caledonian crow</name>
    <dbReference type="NCBI Taxonomy" id="1196302"/>
    <lineage>
        <taxon>Eukaryota</taxon>
        <taxon>Metazoa</taxon>
        <taxon>Chordata</taxon>
        <taxon>Craniata</taxon>
        <taxon>Vertebrata</taxon>
        <taxon>Euteleostomi</taxon>
        <taxon>Archelosauria</taxon>
        <taxon>Archosauria</taxon>
        <taxon>Dinosauria</taxon>
        <taxon>Saurischia</taxon>
        <taxon>Theropoda</taxon>
        <taxon>Coelurosauria</taxon>
        <taxon>Aves</taxon>
        <taxon>Neognathae</taxon>
        <taxon>Neoaves</taxon>
        <taxon>Telluraves</taxon>
        <taxon>Australaves</taxon>
        <taxon>Passeriformes</taxon>
        <taxon>Corvoidea</taxon>
        <taxon>Corvidae</taxon>
        <taxon>Corvus</taxon>
    </lineage>
</organism>
<feature type="compositionally biased region" description="Polar residues" evidence="2">
    <location>
        <begin position="397"/>
        <end position="409"/>
    </location>
</feature>
<reference evidence="4" key="3">
    <citation type="submission" date="2025-09" db="UniProtKB">
        <authorList>
            <consortium name="Ensembl"/>
        </authorList>
    </citation>
    <scope>IDENTIFICATION</scope>
</reference>
<proteinExistence type="predicted"/>
<gene>
    <name evidence="4" type="primary">PRR11</name>
</gene>
<accession>A0A8C3EWS8</accession>
<reference evidence="5" key="1">
    <citation type="submission" date="2019-10" db="EMBL/GenBank/DDBJ databases">
        <title>Corvus moneduloides (New Caledonian crow) genome, bCorMon1, primary haplotype.</title>
        <authorList>
            <person name="Rutz C."/>
            <person name="Fungtammasan C."/>
            <person name="Mountcastle J."/>
            <person name="Formenti G."/>
            <person name="Chow W."/>
            <person name="Howe K."/>
            <person name="Steele M.P."/>
            <person name="Fernandes J."/>
            <person name="Gilbert M.T.P."/>
            <person name="Fedrigo O."/>
            <person name="Jarvis E.D."/>
            <person name="Gemmell N."/>
        </authorList>
    </citation>
    <scope>NUCLEOTIDE SEQUENCE [LARGE SCALE GENOMIC DNA]</scope>
</reference>
<protein>
    <submittedName>
        <fullName evidence="4">Proline rich 11</fullName>
    </submittedName>
</protein>
<evidence type="ECO:0000256" key="1">
    <source>
        <dbReference type="SAM" id="Coils"/>
    </source>
</evidence>
<evidence type="ECO:0000256" key="3">
    <source>
        <dbReference type="SAM" id="SignalP"/>
    </source>
</evidence>
<dbReference type="PANTHER" id="PTHR23330:SF9">
    <property type="entry name" value="PROLINE-RICH PROTEIN 11"/>
    <property type="match status" value="1"/>
</dbReference>
<dbReference type="OMA" id="RVWSIYN"/>
<feature type="region of interest" description="Disordered" evidence="2">
    <location>
        <begin position="386"/>
        <end position="444"/>
    </location>
</feature>
<accession>A0A8U7P6T0</accession>
<evidence type="ECO:0000313" key="5">
    <source>
        <dbReference type="Proteomes" id="UP000694553"/>
    </source>
</evidence>
<evidence type="ECO:0000256" key="2">
    <source>
        <dbReference type="SAM" id="MobiDB-lite"/>
    </source>
</evidence>
<reference evidence="4" key="2">
    <citation type="submission" date="2025-08" db="UniProtKB">
        <authorList>
            <consortium name="Ensembl"/>
        </authorList>
    </citation>
    <scope>IDENTIFICATION</scope>
</reference>
<feature type="region of interest" description="Disordered" evidence="2">
    <location>
        <begin position="249"/>
        <end position="290"/>
    </location>
</feature>
<dbReference type="GO" id="GO:0005634">
    <property type="term" value="C:nucleus"/>
    <property type="evidence" value="ECO:0007669"/>
    <property type="project" value="TreeGrafter"/>
</dbReference>
<feature type="coiled-coil region" evidence="1">
    <location>
        <begin position="196"/>
        <end position="223"/>
    </location>
</feature>
<dbReference type="PANTHER" id="PTHR23330">
    <property type="entry name" value="P300 TRANSCRIPTIONAL COFACTOR JMY-RELATED"/>
    <property type="match status" value="1"/>
</dbReference>
<feature type="signal peptide" evidence="3">
    <location>
        <begin position="1"/>
        <end position="26"/>
    </location>
</feature>
<evidence type="ECO:0000313" key="4">
    <source>
        <dbReference type="Ensembl" id="ENSCMUP00000026521.2"/>
    </source>
</evidence>